<evidence type="ECO:0000313" key="2">
    <source>
        <dbReference type="EMBL" id="KEO92285.1"/>
    </source>
</evidence>
<sequence length="276" mass="29700">MRIEKAYAAIEEGQIHLRRRAGACEALPLAMLHASPSSSRSLAGLMDAMGAGRDLVAFDTPCNGLSCAPVASEPAMADFADMLARASAALGMERLALYGTHTGAHVAVEWALAEPRQVAALILDGVALLDDAMRAEFLARYAPRKAPDDTGSQFHWAWHFIRDQMIFFPHFEKDAAHLRAGGDLDPRLLHDLTLEVLSNLEIYHRPYEAVFRHEVRAALARLDLPVLVLSDGTGALDPASEEIAGLVKGARLVRGCDGEAAKAAAIEAFLEDINAG</sequence>
<comment type="caution">
    <text evidence="2">The sequence shown here is derived from an EMBL/GenBank/DDBJ whole genome shotgun (WGS) entry which is preliminary data.</text>
</comment>
<dbReference type="Gene3D" id="3.40.50.1820">
    <property type="entry name" value="alpha/beta hydrolase"/>
    <property type="match status" value="1"/>
</dbReference>
<dbReference type="InterPro" id="IPR000073">
    <property type="entry name" value="AB_hydrolase_1"/>
</dbReference>
<dbReference type="Pfam" id="PF00561">
    <property type="entry name" value="Abhydrolase_1"/>
    <property type="match status" value="1"/>
</dbReference>
<proteinExistence type="predicted"/>
<accession>A0A074MHI4</accession>
<dbReference type="KEGG" id="elq:Ga0102493_111438"/>
<gene>
    <name evidence="2" type="ORF">EH32_00650</name>
</gene>
<evidence type="ECO:0000313" key="3">
    <source>
        <dbReference type="Proteomes" id="UP000027866"/>
    </source>
</evidence>
<keyword evidence="3" id="KW-1185">Reference proteome</keyword>
<name>A0A074MHI4_9SPHN</name>
<dbReference type="Proteomes" id="UP000027866">
    <property type="component" value="Unassembled WGS sequence"/>
</dbReference>
<feature type="domain" description="AB hydrolase-1" evidence="1">
    <location>
        <begin position="29"/>
        <end position="137"/>
    </location>
</feature>
<dbReference type="AlphaFoldDB" id="A0A074MHI4"/>
<protein>
    <recommendedName>
        <fullName evidence="1">AB hydrolase-1 domain-containing protein</fullName>
    </recommendedName>
</protein>
<dbReference type="OrthoDB" id="9799612at2"/>
<evidence type="ECO:0000259" key="1">
    <source>
        <dbReference type="Pfam" id="PF00561"/>
    </source>
</evidence>
<dbReference type="PATRIC" id="fig|39960.10.peg.521"/>
<dbReference type="SUPFAM" id="SSF53474">
    <property type="entry name" value="alpha/beta-Hydrolases"/>
    <property type="match status" value="1"/>
</dbReference>
<dbReference type="RefSeq" id="WP_051698231.1">
    <property type="nucleotide sequence ID" value="NZ_CP017057.1"/>
</dbReference>
<reference evidence="2 3" key="1">
    <citation type="submission" date="2014-04" db="EMBL/GenBank/DDBJ databases">
        <title>A comprehensive comparison of genomes of Erythrobacter spp. Strains.</title>
        <authorList>
            <person name="Zheng Q."/>
        </authorList>
    </citation>
    <scope>NUCLEOTIDE SEQUENCE [LARGE SCALE GENOMIC DNA]</scope>
    <source>
        <strain evidence="2 3">DSM 8509</strain>
    </source>
</reference>
<organism evidence="2 3">
    <name type="scientific">Erythrobacter litoralis</name>
    <dbReference type="NCBI Taxonomy" id="39960"/>
    <lineage>
        <taxon>Bacteria</taxon>
        <taxon>Pseudomonadati</taxon>
        <taxon>Pseudomonadota</taxon>
        <taxon>Alphaproteobacteria</taxon>
        <taxon>Sphingomonadales</taxon>
        <taxon>Erythrobacteraceae</taxon>
        <taxon>Erythrobacter/Porphyrobacter group</taxon>
        <taxon>Erythrobacter</taxon>
    </lineage>
</organism>
<dbReference type="EMBL" id="JMIX01000010">
    <property type="protein sequence ID" value="KEO92285.1"/>
    <property type="molecule type" value="Genomic_DNA"/>
</dbReference>
<dbReference type="InterPro" id="IPR029058">
    <property type="entry name" value="AB_hydrolase_fold"/>
</dbReference>